<evidence type="ECO:0000256" key="3">
    <source>
        <dbReference type="ARBA" id="ARBA00022801"/>
    </source>
</evidence>
<name>A0ABS1LK37_9MICO</name>
<keyword evidence="2" id="KW-0479">Metal-binding</keyword>
<evidence type="ECO:0000256" key="1">
    <source>
        <dbReference type="ARBA" id="ARBA00001947"/>
    </source>
</evidence>
<evidence type="ECO:0000256" key="4">
    <source>
        <dbReference type="ARBA" id="ARBA00022833"/>
    </source>
</evidence>
<gene>
    <name evidence="6" type="ORF">HGK34_07955</name>
</gene>
<comment type="cofactor">
    <cofactor evidence="1">
        <name>Zn(2+)</name>
        <dbReference type="ChEBI" id="CHEBI:29105"/>
    </cofactor>
</comment>
<dbReference type="Proteomes" id="UP000675409">
    <property type="component" value="Unassembled WGS sequence"/>
</dbReference>
<dbReference type="Pfam" id="PF02633">
    <property type="entry name" value="Creatininase"/>
    <property type="match status" value="1"/>
</dbReference>
<evidence type="ECO:0000256" key="5">
    <source>
        <dbReference type="ARBA" id="ARBA00024029"/>
    </source>
</evidence>
<organism evidence="6 7">
    <name type="scientific">Myceligenerans indicum</name>
    <dbReference type="NCBI Taxonomy" id="2593663"/>
    <lineage>
        <taxon>Bacteria</taxon>
        <taxon>Bacillati</taxon>
        <taxon>Actinomycetota</taxon>
        <taxon>Actinomycetes</taxon>
        <taxon>Micrococcales</taxon>
        <taxon>Promicromonosporaceae</taxon>
        <taxon>Myceligenerans</taxon>
    </lineage>
</organism>
<comment type="caution">
    <text evidence="6">The sequence shown here is derived from an EMBL/GenBank/DDBJ whole genome shotgun (WGS) entry which is preliminary data.</text>
</comment>
<protein>
    <submittedName>
        <fullName evidence="6">Creatininase family protein</fullName>
    </submittedName>
</protein>
<dbReference type="PANTHER" id="PTHR35005:SF1">
    <property type="entry name" value="2-AMINO-5-FORMYLAMINO-6-RIBOSYLAMINOPYRIMIDIN-4(3H)-ONE 5'-MONOPHOSPHATE DEFORMYLASE"/>
    <property type="match status" value="1"/>
</dbReference>
<comment type="similarity">
    <text evidence="5">Belongs to the creatininase superfamily.</text>
</comment>
<keyword evidence="3" id="KW-0378">Hydrolase</keyword>
<sequence>MNVLPQATAADVAHSSPRVAVLPVGSFEQHGDHLPLSTDTLIATTITEQICDRHGLLRLPPVTISCSHEHEDMPGLPGTVSISATTLTAVIDDVRRSLARAGIDRLVLVNAHGGNYALANLAQEANVAGPAVALFPGADDWRAARAEAGLASSHSADMHGGELETSILLHVAPDAVRETYARNDHDAPDRGHLTLLGMKAFTPNGIIGFPSEATAAKGATALDTLVDRFAHYLNALLAGTASAPAHA</sequence>
<evidence type="ECO:0000313" key="7">
    <source>
        <dbReference type="Proteomes" id="UP000675409"/>
    </source>
</evidence>
<keyword evidence="4" id="KW-0862">Zinc</keyword>
<keyword evidence="7" id="KW-1185">Reference proteome</keyword>
<evidence type="ECO:0000313" key="6">
    <source>
        <dbReference type="EMBL" id="MBL0886203.1"/>
    </source>
</evidence>
<dbReference type="Gene3D" id="3.40.50.10310">
    <property type="entry name" value="Creatininase"/>
    <property type="match status" value="1"/>
</dbReference>
<proteinExistence type="inferred from homology"/>
<dbReference type="EMBL" id="JABBYC010000009">
    <property type="protein sequence ID" value="MBL0886203.1"/>
    <property type="molecule type" value="Genomic_DNA"/>
</dbReference>
<accession>A0ABS1LK37</accession>
<evidence type="ECO:0000256" key="2">
    <source>
        <dbReference type="ARBA" id="ARBA00022723"/>
    </source>
</evidence>
<reference evidence="6 7" key="1">
    <citation type="journal article" date="2021" name="Arch. Microbiol.">
        <title>Myceligenerans indicum sp. nov., an actinobacterium isolated from mangrove sediment of Sundarbans, India.</title>
        <authorList>
            <person name="Asha K."/>
            <person name="Bhadury P."/>
        </authorList>
    </citation>
    <scope>NUCLEOTIDE SEQUENCE [LARGE SCALE GENOMIC DNA]</scope>
    <source>
        <strain evidence="6 7">I2</strain>
    </source>
</reference>
<dbReference type="InterPro" id="IPR003785">
    <property type="entry name" value="Creatininase/forma_Hydrolase"/>
</dbReference>
<dbReference type="SUPFAM" id="SSF102215">
    <property type="entry name" value="Creatininase"/>
    <property type="match status" value="1"/>
</dbReference>
<dbReference type="RefSeq" id="WP_201846041.1">
    <property type="nucleotide sequence ID" value="NZ_JABBYC010000009.1"/>
</dbReference>
<dbReference type="PANTHER" id="PTHR35005">
    <property type="entry name" value="3-DEHYDRO-SCYLLO-INOSOSE HYDROLASE"/>
    <property type="match status" value="1"/>
</dbReference>
<dbReference type="InterPro" id="IPR024087">
    <property type="entry name" value="Creatininase-like_sf"/>
</dbReference>